<organism evidence="2 5">
    <name type="scientific">Bordetella genomosp. 1</name>
    <dbReference type="NCBI Taxonomy" id="1395607"/>
    <lineage>
        <taxon>Bacteria</taxon>
        <taxon>Pseudomonadati</taxon>
        <taxon>Pseudomonadota</taxon>
        <taxon>Betaproteobacteria</taxon>
        <taxon>Burkholderiales</taxon>
        <taxon>Alcaligenaceae</taxon>
        <taxon>Bordetella</taxon>
    </lineage>
</organism>
<dbReference type="SUPFAM" id="SSF51735">
    <property type="entry name" value="NAD(P)-binding Rossmann-fold domains"/>
    <property type="match status" value="1"/>
</dbReference>
<dbReference type="PANTHER" id="PTHR43245">
    <property type="entry name" value="BIFUNCTIONAL POLYMYXIN RESISTANCE PROTEIN ARNA"/>
    <property type="match status" value="1"/>
</dbReference>
<evidence type="ECO:0000313" key="4">
    <source>
        <dbReference type="Proteomes" id="UP000216354"/>
    </source>
</evidence>
<dbReference type="EMBL" id="NEVL01000004">
    <property type="protein sequence ID" value="OZI32637.1"/>
    <property type="molecule type" value="Genomic_DNA"/>
</dbReference>
<name>A0A261S6M0_9BORD</name>
<dbReference type="EMBL" id="NEVR01000002">
    <property type="protein sequence ID" value="OZI66002.1"/>
    <property type="molecule type" value="Genomic_DNA"/>
</dbReference>
<dbReference type="RefSeq" id="WP_094827637.1">
    <property type="nucleotide sequence ID" value="NZ_NEVL01000004.1"/>
</dbReference>
<dbReference type="AlphaFoldDB" id="A0A261S6M0"/>
<keyword evidence="4" id="KW-1185">Reference proteome</keyword>
<dbReference type="Gene3D" id="3.40.50.720">
    <property type="entry name" value="NAD(P)-binding Rossmann-like Domain"/>
    <property type="match status" value="2"/>
</dbReference>
<dbReference type="OrthoDB" id="9769113at2"/>
<accession>A0A261S6M0</accession>
<comment type="caution">
    <text evidence="2">The sequence shown here is derived from an EMBL/GenBank/DDBJ whole genome shotgun (WGS) entry which is preliminary data.</text>
</comment>
<reference evidence="3 4" key="1">
    <citation type="submission" date="2017-05" db="EMBL/GenBank/DDBJ databases">
        <title>Complete and WGS of Bordetella genogroups.</title>
        <authorList>
            <person name="Spilker T."/>
            <person name="Lipuma J."/>
        </authorList>
    </citation>
    <scope>NUCLEOTIDE SEQUENCE [LARGE SCALE GENOMIC DNA]</scope>
    <source>
        <strain evidence="3 4">AU9795</strain>
    </source>
</reference>
<evidence type="ECO:0000313" key="3">
    <source>
        <dbReference type="EMBL" id="OZI66002.1"/>
    </source>
</evidence>
<evidence type="ECO:0000259" key="1">
    <source>
        <dbReference type="Pfam" id="PF01370"/>
    </source>
</evidence>
<dbReference type="Proteomes" id="UP000216354">
    <property type="component" value="Unassembled WGS sequence"/>
</dbReference>
<sequence>MSEPVTVLGAHGFIGRHLVAHLARQGVDCRAYGREPRASYARPLGHVIYAIGLTSDFRQRPLDTVEAHVCVLRALLAEGGFTSLTYLSSTRVYAGAAATREDSRLSVDPNDPSDLYNLSKLTGEALCLHGAGGRAKVVRLSNVVGLRDGVDSFIDQLLAEGEQHGRVALQTALDSSKDYLHVDDAVAQIAAIAQADARGIYNVAGGQNVSNGEIAAQLTGQFGWPVTVRDGAPAWRFPAIDIRNTQALTGLRARPFADYFPTFLNLYRQTRGF</sequence>
<gene>
    <name evidence="3" type="ORF">CAL27_13550</name>
    <name evidence="2" type="ORF">CEG14_17150</name>
</gene>
<dbReference type="InterPro" id="IPR036291">
    <property type="entry name" value="NAD(P)-bd_dom_sf"/>
</dbReference>
<protein>
    <submittedName>
        <fullName evidence="2">Epimerase</fullName>
    </submittedName>
</protein>
<reference evidence="2 5" key="2">
    <citation type="submission" date="2017-05" db="EMBL/GenBank/DDBJ databases">
        <title>Complete and WGS of Bordetella genogroups.</title>
        <authorList>
            <person name="Spilker T."/>
            <person name="LiPuma J."/>
        </authorList>
    </citation>
    <scope>NUCLEOTIDE SEQUENCE [LARGE SCALE GENOMIC DNA]</scope>
    <source>
        <strain evidence="2 5">AU17610</strain>
    </source>
</reference>
<dbReference type="InterPro" id="IPR050177">
    <property type="entry name" value="Lipid_A_modif_metabolic_enz"/>
</dbReference>
<dbReference type="Pfam" id="PF01370">
    <property type="entry name" value="Epimerase"/>
    <property type="match status" value="2"/>
</dbReference>
<proteinExistence type="predicted"/>
<dbReference type="Gene3D" id="3.90.25.10">
    <property type="entry name" value="UDP-galactose 4-epimerase, domain 1"/>
    <property type="match status" value="1"/>
</dbReference>
<feature type="domain" description="NAD-dependent epimerase/dehydratase" evidence="1">
    <location>
        <begin position="5"/>
        <end position="42"/>
    </location>
</feature>
<evidence type="ECO:0000313" key="2">
    <source>
        <dbReference type="EMBL" id="OZI32637.1"/>
    </source>
</evidence>
<dbReference type="InterPro" id="IPR001509">
    <property type="entry name" value="Epimerase_deHydtase"/>
</dbReference>
<dbReference type="Proteomes" id="UP000217005">
    <property type="component" value="Unassembled WGS sequence"/>
</dbReference>
<evidence type="ECO:0000313" key="5">
    <source>
        <dbReference type="Proteomes" id="UP000217005"/>
    </source>
</evidence>
<feature type="domain" description="NAD-dependent epimerase/dehydratase" evidence="1">
    <location>
        <begin position="59"/>
        <end position="204"/>
    </location>
</feature>
<dbReference type="PANTHER" id="PTHR43245:SF55">
    <property type="entry name" value="NAD(P)-BINDING DOMAIN-CONTAINING PROTEIN"/>
    <property type="match status" value="1"/>
</dbReference>